<dbReference type="Proteomes" id="UP000065641">
    <property type="component" value="Chromosome"/>
</dbReference>
<dbReference type="STRING" id="1249552.PS2015_40"/>
<organism evidence="12 13">
    <name type="scientific">Pseudohongiella spirulinae</name>
    <dbReference type="NCBI Taxonomy" id="1249552"/>
    <lineage>
        <taxon>Bacteria</taxon>
        <taxon>Pseudomonadati</taxon>
        <taxon>Pseudomonadota</taxon>
        <taxon>Gammaproteobacteria</taxon>
        <taxon>Pseudomonadales</taxon>
        <taxon>Pseudohongiellaceae</taxon>
        <taxon>Pseudohongiella</taxon>
    </lineage>
</organism>
<dbReference type="Gene3D" id="3.40.50.300">
    <property type="entry name" value="P-loop containing nucleotide triphosphate hydrolases"/>
    <property type="match status" value="1"/>
</dbReference>
<dbReference type="PANTHER" id="PTHR11649">
    <property type="entry name" value="MSS1/TRME-RELATED GTP-BINDING PROTEIN"/>
    <property type="match status" value="1"/>
</dbReference>
<evidence type="ECO:0000259" key="11">
    <source>
        <dbReference type="PROSITE" id="PS51706"/>
    </source>
</evidence>
<keyword evidence="8 10" id="KW-0717">Septation</keyword>
<protein>
    <recommendedName>
        <fullName evidence="10">Probable GTP-binding protein EngB</fullName>
    </recommendedName>
</protein>
<keyword evidence="3 10" id="KW-0132">Cell division</keyword>
<dbReference type="EMBL" id="CP013189">
    <property type="protein sequence ID" value="ALO44738.1"/>
    <property type="molecule type" value="Genomic_DNA"/>
</dbReference>
<dbReference type="Pfam" id="PF01926">
    <property type="entry name" value="MMR_HSR1"/>
    <property type="match status" value="1"/>
</dbReference>
<evidence type="ECO:0000256" key="3">
    <source>
        <dbReference type="ARBA" id="ARBA00022618"/>
    </source>
</evidence>
<feature type="domain" description="EngB-type G" evidence="11">
    <location>
        <begin position="22"/>
        <end position="195"/>
    </location>
</feature>
<keyword evidence="6" id="KW-0460">Magnesium</keyword>
<comment type="similarity">
    <text evidence="2 10">Belongs to the TRAFAC class TrmE-Era-EngA-EngB-Septin-like GTPase superfamily. EngB GTPase family.</text>
</comment>
<keyword evidence="7 10" id="KW-0342">GTP-binding</keyword>
<dbReference type="PANTHER" id="PTHR11649:SF13">
    <property type="entry name" value="ENGB-TYPE G DOMAIN-CONTAINING PROTEIN"/>
    <property type="match status" value="1"/>
</dbReference>
<dbReference type="InterPro" id="IPR027417">
    <property type="entry name" value="P-loop_NTPase"/>
</dbReference>
<dbReference type="PROSITE" id="PS51706">
    <property type="entry name" value="G_ENGB"/>
    <property type="match status" value="1"/>
</dbReference>
<dbReference type="GO" id="GO:0005525">
    <property type="term" value="F:GTP binding"/>
    <property type="evidence" value="ECO:0007669"/>
    <property type="project" value="UniProtKB-UniRule"/>
</dbReference>
<proteinExistence type="inferred from homology"/>
<evidence type="ECO:0000313" key="12">
    <source>
        <dbReference type="EMBL" id="ALO44738.1"/>
    </source>
</evidence>
<dbReference type="GO" id="GO:0005829">
    <property type="term" value="C:cytosol"/>
    <property type="evidence" value="ECO:0007669"/>
    <property type="project" value="TreeGrafter"/>
</dbReference>
<evidence type="ECO:0000256" key="1">
    <source>
        <dbReference type="ARBA" id="ARBA00001946"/>
    </source>
</evidence>
<keyword evidence="13" id="KW-1185">Reference proteome</keyword>
<evidence type="ECO:0000256" key="2">
    <source>
        <dbReference type="ARBA" id="ARBA00009638"/>
    </source>
</evidence>
<evidence type="ECO:0000256" key="8">
    <source>
        <dbReference type="ARBA" id="ARBA00023210"/>
    </source>
</evidence>
<dbReference type="GO" id="GO:0046872">
    <property type="term" value="F:metal ion binding"/>
    <property type="evidence" value="ECO:0007669"/>
    <property type="project" value="UniProtKB-KW"/>
</dbReference>
<evidence type="ECO:0000313" key="13">
    <source>
        <dbReference type="Proteomes" id="UP000065641"/>
    </source>
</evidence>
<dbReference type="SUPFAM" id="SSF52540">
    <property type="entry name" value="P-loop containing nucleoside triphosphate hydrolases"/>
    <property type="match status" value="1"/>
</dbReference>
<evidence type="ECO:0000256" key="10">
    <source>
        <dbReference type="HAMAP-Rule" id="MF_00321"/>
    </source>
</evidence>
<comment type="cofactor">
    <cofactor evidence="1">
        <name>Mg(2+)</name>
        <dbReference type="ChEBI" id="CHEBI:18420"/>
    </cofactor>
</comment>
<keyword evidence="5 10" id="KW-0547">Nucleotide-binding</keyword>
<dbReference type="AlphaFoldDB" id="A0A0S2K9R1"/>
<evidence type="ECO:0000256" key="7">
    <source>
        <dbReference type="ARBA" id="ARBA00023134"/>
    </source>
</evidence>
<evidence type="ECO:0000256" key="6">
    <source>
        <dbReference type="ARBA" id="ARBA00022842"/>
    </source>
</evidence>
<keyword evidence="4" id="KW-0479">Metal-binding</keyword>
<dbReference type="GO" id="GO:0000917">
    <property type="term" value="P:division septum assembly"/>
    <property type="evidence" value="ECO:0007669"/>
    <property type="project" value="UniProtKB-KW"/>
</dbReference>
<dbReference type="FunFam" id="3.40.50.300:FF:000098">
    <property type="entry name" value="Probable GTP-binding protein EngB"/>
    <property type="match status" value="1"/>
</dbReference>
<evidence type="ECO:0000256" key="9">
    <source>
        <dbReference type="ARBA" id="ARBA00023306"/>
    </source>
</evidence>
<name>A0A0S2K9R1_9GAMM</name>
<reference evidence="12 13" key="1">
    <citation type="submission" date="2015-11" db="EMBL/GenBank/DDBJ databases">
        <authorList>
            <person name="Zhang Y."/>
            <person name="Guo Z."/>
        </authorList>
    </citation>
    <scope>NUCLEOTIDE SEQUENCE [LARGE SCALE GENOMIC DNA]</scope>
    <source>
        <strain evidence="12 13">KCTC 32221</strain>
    </source>
</reference>
<dbReference type="InterPro" id="IPR006073">
    <property type="entry name" value="GTP-bd"/>
</dbReference>
<gene>
    <name evidence="10" type="primary">engB</name>
    <name evidence="12" type="ORF">PS2015_40</name>
</gene>
<evidence type="ECO:0000256" key="5">
    <source>
        <dbReference type="ARBA" id="ARBA00022741"/>
    </source>
</evidence>
<dbReference type="CDD" id="cd01876">
    <property type="entry name" value="YihA_EngB"/>
    <property type="match status" value="1"/>
</dbReference>
<dbReference type="PATRIC" id="fig|1249552.3.peg.40"/>
<dbReference type="HAMAP" id="MF_00321">
    <property type="entry name" value="GTPase_EngB"/>
    <property type="match status" value="1"/>
</dbReference>
<dbReference type="OrthoDB" id="9804921at2"/>
<dbReference type="KEGG" id="pspi:PS2015_40"/>
<evidence type="ECO:0000256" key="4">
    <source>
        <dbReference type="ARBA" id="ARBA00022723"/>
    </source>
</evidence>
<dbReference type="NCBIfam" id="TIGR03598">
    <property type="entry name" value="GTPase_YsxC"/>
    <property type="match status" value="1"/>
</dbReference>
<dbReference type="InterPro" id="IPR019987">
    <property type="entry name" value="GTP-bd_ribosome_bio_YsxC"/>
</dbReference>
<comment type="function">
    <text evidence="10">Necessary for normal cell division and for the maintenance of normal septation.</text>
</comment>
<dbReference type="InterPro" id="IPR030393">
    <property type="entry name" value="G_ENGB_dom"/>
</dbReference>
<sequence>MNYQRAEFVISAAKLRDCPPDSLAEVAFAGRSNAGKSSAINTLTRQGQLARTSKTPGRTQLINFFRVAEGRYLVDLPGYGYAKVPLKVKDDWQVHLEHYLNTREPLAGLVLVTDIRHVFKDFDLMMIDWARQNQLPLHVLLTKSDKLKRGGVQDALQKARLALEGLEDASVQSFSSLKRLGVDVLSQRLDEWLEPAQ</sequence>
<dbReference type="RefSeq" id="WP_058020273.1">
    <property type="nucleotide sequence ID" value="NZ_CP013189.1"/>
</dbReference>
<keyword evidence="9 10" id="KW-0131">Cell cycle</keyword>
<accession>A0A0S2K9R1</accession>